<evidence type="ECO:0000313" key="2">
    <source>
        <dbReference type="Proteomes" id="UP000807306"/>
    </source>
</evidence>
<keyword evidence="2" id="KW-1185">Reference proteome</keyword>
<dbReference type="EMBL" id="MU157843">
    <property type="protein sequence ID" value="KAF9529925.1"/>
    <property type="molecule type" value="Genomic_DNA"/>
</dbReference>
<accession>A0A9P6JRV8</accession>
<proteinExistence type="predicted"/>
<name>A0A9P6JRV8_9AGAR</name>
<organism evidence="1 2">
    <name type="scientific">Crepidotus variabilis</name>
    <dbReference type="NCBI Taxonomy" id="179855"/>
    <lineage>
        <taxon>Eukaryota</taxon>
        <taxon>Fungi</taxon>
        <taxon>Dikarya</taxon>
        <taxon>Basidiomycota</taxon>
        <taxon>Agaricomycotina</taxon>
        <taxon>Agaricomycetes</taxon>
        <taxon>Agaricomycetidae</taxon>
        <taxon>Agaricales</taxon>
        <taxon>Agaricineae</taxon>
        <taxon>Crepidotaceae</taxon>
        <taxon>Crepidotus</taxon>
    </lineage>
</organism>
<protein>
    <submittedName>
        <fullName evidence="1">Uncharacterized protein</fullName>
    </submittedName>
</protein>
<comment type="caution">
    <text evidence="1">The sequence shown here is derived from an EMBL/GenBank/DDBJ whole genome shotgun (WGS) entry which is preliminary data.</text>
</comment>
<evidence type="ECO:0000313" key="1">
    <source>
        <dbReference type="EMBL" id="KAF9529925.1"/>
    </source>
</evidence>
<dbReference type="AlphaFoldDB" id="A0A9P6JRV8"/>
<dbReference type="Proteomes" id="UP000807306">
    <property type="component" value="Unassembled WGS sequence"/>
</dbReference>
<sequence>MAIPFSGGTSRPGFGGGGIFNEPDADLLAPEEEGVALGGAAGGGGILGPKAGLREATGGQGSCCWPETSRMLSSRLRLLRRLAGCAVDSSCSSSPSDSSSTLIGSGCVKAGMGRFRTRISFRIRILMPWSAREHDSGVDSSIPGNFFAVYT</sequence>
<gene>
    <name evidence="1" type="ORF">CPB83DRAFT_851829</name>
</gene>
<reference evidence="1" key="1">
    <citation type="submission" date="2020-11" db="EMBL/GenBank/DDBJ databases">
        <authorList>
            <consortium name="DOE Joint Genome Institute"/>
            <person name="Ahrendt S."/>
            <person name="Riley R."/>
            <person name="Andreopoulos W."/>
            <person name="Labutti K."/>
            <person name="Pangilinan J."/>
            <person name="Ruiz-Duenas F.J."/>
            <person name="Barrasa J.M."/>
            <person name="Sanchez-Garcia M."/>
            <person name="Camarero S."/>
            <person name="Miyauchi S."/>
            <person name="Serrano A."/>
            <person name="Linde D."/>
            <person name="Babiker R."/>
            <person name="Drula E."/>
            <person name="Ayuso-Fernandez I."/>
            <person name="Pacheco R."/>
            <person name="Padilla G."/>
            <person name="Ferreira P."/>
            <person name="Barriuso J."/>
            <person name="Kellner H."/>
            <person name="Castanera R."/>
            <person name="Alfaro M."/>
            <person name="Ramirez L."/>
            <person name="Pisabarro A.G."/>
            <person name="Kuo A."/>
            <person name="Tritt A."/>
            <person name="Lipzen A."/>
            <person name="He G."/>
            <person name="Yan M."/>
            <person name="Ng V."/>
            <person name="Cullen D."/>
            <person name="Martin F."/>
            <person name="Rosso M.-N."/>
            <person name="Henrissat B."/>
            <person name="Hibbett D."/>
            <person name="Martinez A.T."/>
            <person name="Grigoriev I.V."/>
        </authorList>
    </citation>
    <scope>NUCLEOTIDE SEQUENCE</scope>
    <source>
        <strain evidence="1">CBS 506.95</strain>
    </source>
</reference>